<keyword evidence="3" id="KW-1185">Reference proteome</keyword>
<evidence type="ECO:0000313" key="2">
    <source>
        <dbReference type="EMBL" id="KHN76272.1"/>
    </source>
</evidence>
<dbReference type="InterPro" id="IPR028364">
    <property type="entry name" value="Ribosomal_uL1/biogenesis"/>
</dbReference>
<dbReference type="OrthoDB" id="10251727at2759"/>
<protein>
    <submittedName>
        <fullName evidence="2">Ribosomal L1 domain-containing protein</fullName>
    </submittedName>
</protein>
<feature type="compositionally biased region" description="Basic residues" evidence="1">
    <location>
        <begin position="56"/>
        <end position="65"/>
    </location>
</feature>
<gene>
    <name evidence="2" type="ORF">Tcan_14639</name>
</gene>
<feature type="compositionally biased region" description="Basic and acidic residues" evidence="1">
    <location>
        <begin position="45"/>
        <end position="55"/>
    </location>
</feature>
<dbReference type="SUPFAM" id="SSF56808">
    <property type="entry name" value="Ribosomal protein L1"/>
    <property type="match status" value="1"/>
</dbReference>
<accession>A0A0B2V4A6</accession>
<dbReference type="EMBL" id="JPKZ01002554">
    <property type="protein sequence ID" value="KHN76272.1"/>
    <property type="molecule type" value="Genomic_DNA"/>
</dbReference>
<reference evidence="2 3" key="1">
    <citation type="submission" date="2014-11" db="EMBL/GenBank/DDBJ databases">
        <title>Genetic blueprint of the zoonotic pathogen Toxocara canis.</title>
        <authorList>
            <person name="Zhu X.-Q."/>
            <person name="Korhonen P.K."/>
            <person name="Cai H."/>
            <person name="Young N.D."/>
            <person name="Nejsum P."/>
            <person name="von Samson-Himmelstjerna G."/>
            <person name="Boag P.R."/>
            <person name="Tan P."/>
            <person name="Li Q."/>
            <person name="Min J."/>
            <person name="Yang Y."/>
            <person name="Wang X."/>
            <person name="Fang X."/>
            <person name="Hall R.S."/>
            <person name="Hofmann A."/>
            <person name="Sternberg P.W."/>
            <person name="Jex A.R."/>
            <person name="Gasser R.B."/>
        </authorList>
    </citation>
    <scope>NUCLEOTIDE SEQUENCE [LARGE SCALE GENOMIC DNA]</scope>
    <source>
        <strain evidence="2">PN_DK_2014</strain>
    </source>
</reference>
<sequence>MCGLREASNFILSEPVSVMAKKRVMHKQVFEDEQLSPKLKKRHVDKADKKSEKSAQKKMRMKHALRKGDKSTMGLQRRPDEHEEDTQATDSVADRGEQSIDEAKDMRVEDKEGVVHRASPASTTSENKLHAISAVRKHAEQAITILRELSLHSKNKALFPEIDQAIHIQCVYKKPAVTNSKPLWHKQIVLPHALHNEQNTTVCLIMADMDRSKKALFDPDVDKQSRKWEDIMRDDYGITKSQVHKILTVRQLEREYHTYFEKRQLASAYDIFVVDSRVARSVWRECGKEFHRVRKMPFSVNVSKKTLLQQIKRTYSTVTLPLSPRRTRTSLVVGNLSQTTNNLVDNIVDAVKGLFDFCPGGITNVRSIYVQIVSGGPTIPIYADVGSANEVRLPLPMKKKDSREYKETAGELSTLPDGLEVVVRADGKVRVIDSQTKKSVYYPTVNDEWEEGDDLKPRVDPAKMLDESSAGSHWSSASLSLLEFGVCHVIDQVADRSEAC</sequence>
<dbReference type="OMA" id="HKAKKIP"/>
<organism evidence="2 3">
    <name type="scientific">Toxocara canis</name>
    <name type="common">Canine roundworm</name>
    <dbReference type="NCBI Taxonomy" id="6265"/>
    <lineage>
        <taxon>Eukaryota</taxon>
        <taxon>Metazoa</taxon>
        <taxon>Ecdysozoa</taxon>
        <taxon>Nematoda</taxon>
        <taxon>Chromadorea</taxon>
        <taxon>Rhabditida</taxon>
        <taxon>Spirurina</taxon>
        <taxon>Ascaridomorpha</taxon>
        <taxon>Ascaridoidea</taxon>
        <taxon>Toxocaridae</taxon>
        <taxon>Toxocara</taxon>
    </lineage>
</organism>
<dbReference type="Proteomes" id="UP000031036">
    <property type="component" value="Unassembled WGS sequence"/>
</dbReference>
<dbReference type="Gene3D" id="3.40.50.790">
    <property type="match status" value="1"/>
</dbReference>
<feature type="region of interest" description="Disordered" evidence="1">
    <location>
        <begin position="30"/>
        <end position="99"/>
    </location>
</feature>
<comment type="caution">
    <text evidence="2">The sequence shown here is derived from an EMBL/GenBank/DDBJ whole genome shotgun (WGS) entry which is preliminary data.</text>
</comment>
<dbReference type="Pfam" id="PF00687">
    <property type="entry name" value="Ribosomal_L1"/>
    <property type="match status" value="1"/>
</dbReference>
<dbReference type="AlphaFoldDB" id="A0A0B2V4A6"/>
<name>A0A0B2V4A6_TOXCA</name>
<evidence type="ECO:0000256" key="1">
    <source>
        <dbReference type="SAM" id="MobiDB-lite"/>
    </source>
</evidence>
<dbReference type="InterPro" id="IPR023674">
    <property type="entry name" value="Ribosomal_uL1-like"/>
</dbReference>
<evidence type="ECO:0000313" key="3">
    <source>
        <dbReference type="Proteomes" id="UP000031036"/>
    </source>
</evidence>
<proteinExistence type="predicted"/>
<dbReference type="CDD" id="cd00403">
    <property type="entry name" value="Ribosomal_L1"/>
    <property type="match status" value="1"/>
</dbReference>
<dbReference type="STRING" id="6265.A0A0B2V4A6"/>
<dbReference type="InterPro" id="IPR016095">
    <property type="entry name" value="Ribosomal_uL1_3-a/b-sand"/>
</dbReference>